<keyword evidence="3" id="KW-1185">Reference proteome</keyword>
<dbReference type="OrthoDB" id="3256236at2"/>
<gene>
    <name evidence="2" type="ORF">CVV68_13315</name>
</gene>
<organism evidence="2 3">
    <name type="scientific">Arthrobacter livingstonensis</name>
    <dbReference type="NCBI Taxonomy" id="670078"/>
    <lineage>
        <taxon>Bacteria</taxon>
        <taxon>Bacillati</taxon>
        <taxon>Actinomycetota</taxon>
        <taxon>Actinomycetes</taxon>
        <taxon>Micrococcales</taxon>
        <taxon>Micrococcaceae</taxon>
        <taxon>Arthrobacter</taxon>
    </lineage>
</organism>
<dbReference type="RefSeq" id="WP_110501504.1">
    <property type="nucleotide sequence ID" value="NZ_QJVD01000014.1"/>
</dbReference>
<accession>A0A2V5LWG1</accession>
<dbReference type="Pfam" id="PF08808">
    <property type="entry name" value="RES"/>
    <property type="match status" value="1"/>
</dbReference>
<dbReference type="Proteomes" id="UP000247832">
    <property type="component" value="Unassembled WGS sequence"/>
</dbReference>
<comment type="caution">
    <text evidence="2">The sequence shown here is derived from an EMBL/GenBank/DDBJ whole genome shotgun (WGS) entry which is preliminary data.</text>
</comment>
<evidence type="ECO:0000313" key="3">
    <source>
        <dbReference type="Proteomes" id="UP000247832"/>
    </source>
</evidence>
<reference evidence="2 3" key="1">
    <citation type="submission" date="2018-05" db="EMBL/GenBank/DDBJ databases">
        <title>Genetic diversity of glacier-inhabiting Cryobacterium bacteria in China and description of Cryobacterium mengkeensis sp. nov. and Arthrobacter glacialis sp. nov.</title>
        <authorList>
            <person name="Liu Q."/>
            <person name="Xin Y.-H."/>
        </authorList>
    </citation>
    <scope>NUCLEOTIDE SEQUENCE [LARGE SCALE GENOMIC DNA]</scope>
    <source>
        <strain evidence="2 3">LI2</strain>
    </source>
</reference>
<proteinExistence type="predicted"/>
<name>A0A2V5LWG1_9MICC</name>
<evidence type="ECO:0000313" key="2">
    <source>
        <dbReference type="EMBL" id="PYI66546.1"/>
    </source>
</evidence>
<feature type="domain" description="RES" evidence="1">
    <location>
        <begin position="29"/>
        <end position="178"/>
    </location>
</feature>
<evidence type="ECO:0000259" key="1">
    <source>
        <dbReference type="Pfam" id="PF08808"/>
    </source>
</evidence>
<sequence length="210" mass="22610">MGNQNPPSIAVLRSGGQCDTRTIPSGTVLWRVHLTRAPHPTPWNSLRTWGPVPGVRWEPHPLPLSDHAPLGVAYLGFDVPTCLAEVFQDTRFIDTSRNVPYATAISLPRDLLLADLETPWLLRTGASARIVSGSKDRTSAWAAPIHEAWPELDGLVARSAVIGGRDVVSLWTDGAFPVAPESSLPLNHPGLVARISAAAKLIGYEINVIA</sequence>
<dbReference type="EMBL" id="QJVD01000014">
    <property type="protein sequence ID" value="PYI66546.1"/>
    <property type="molecule type" value="Genomic_DNA"/>
</dbReference>
<protein>
    <recommendedName>
        <fullName evidence="1">RES domain-containing protein</fullName>
    </recommendedName>
</protein>
<dbReference type="AlphaFoldDB" id="A0A2V5LWG1"/>
<dbReference type="InterPro" id="IPR014914">
    <property type="entry name" value="RES_dom"/>
</dbReference>